<evidence type="ECO:0000256" key="7">
    <source>
        <dbReference type="ARBA" id="ARBA00023211"/>
    </source>
</evidence>
<evidence type="ECO:0000256" key="8">
    <source>
        <dbReference type="ARBA" id="ARBA00047391"/>
    </source>
</evidence>
<dbReference type="Proteomes" id="UP000001744">
    <property type="component" value="Unassembled WGS sequence"/>
</dbReference>
<dbReference type="PROSITE" id="PS51409">
    <property type="entry name" value="ARGINASE_2"/>
    <property type="match status" value="1"/>
</dbReference>
<dbReference type="SUPFAM" id="SSF52768">
    <property type="entry name" value="Arginase/deacetylase"/>
    <property type="match status" value="1"/>
</dbReference>
<dbReference type="InterPro" id="IPR020855">
    <property type="entry name" value="Ureohydrolase_Mn_BS"/>
</dbReference>
<dbReference type="CDD" id="cd09989">
    <property type="entry name" value="Arginase"/>
    <property type="match status" value="1"/>
</dbReference>
<dbReference type="GeneID" id="7050122"/>
<dbReference type="Gene3D" id="3.40.800.10">
    <property type="entry name" value="Ureohydrolase domain"/>
    <property type="match status" value="1"/>
</dbReference>
<dbReference type="OrthoDB" id="9992747at2759"/>
<evidence type="ECO:0000256" key="5">
    <source>
        <dbReference type="ARBA" id="ARBA00022723"/>
    </source>
</evidence>
<dbReference type="GO" id="GO:0005829">
    <property type="term" value="C:cytosol"/>
    <property type="evidence" value="ECO:0000318"/>
    <property type="project" value="GO_Central"/>
</dbReference>
<evidence type="ECO:0000256" key="2">
    <source>
        <dbReference type="ARBA" id="ARBA00012168"/>
    </source>
</evidence>
<dbReference type="InterPro" id="IPR014033">
    <property type="entry name" value="Arginase"/>
</dbReference>
<evidence type="ECO:0000256" key="10">
    <source>
        <dbReference type="RuleBase" id="RU003684"/>
    </source>
</evidence>
<evidence type="ECO:0000313" key="13">
    <source>
        <dbReference type="Proteomes" id="UP000001744"/>
    </source>
</evidence>
<dbReference type="UniPathway" id="UPA00158">
    <property type="reaction ID" value="UER00270"/>
</dbReference>
<evidence type="ECO:0000256" key="3">
    <source>
        <dbReference type="ARBA" id="ARBA00018123"/>
    </source>
</evidence>
<dbReference type="PANTHER" id="PTHR43782:SF3">
    <property type="entry name" value="ARGINASE"/>
    <property type="match status" value="1"/>
</dbReference>
<dbReference type="EC" id="3.5.3.1" evidence="2 11"/>
<dbReference type="PRINTS" id="PR00116">
    <property type="entry name" value="ARGINASE"/>
</dbReference>
<dbReference type="HOGENOM" id="CLU_039478_6_1_1"/>
<dbReference type="PANTHER" id="PTHR43782">
    <property type="entry name" value="ARGINASE"/>
    <property type="match status" value="1"/>
</dbReference>
<dbReference type="GO" id="GO:0005737">
    <property type="term" value="C:cytoplasm"/>
    <property type="evidence" value="ECO:0000318"/>
    <property type="project" value="GO_Central"/>
</dbReference>
<keyword evidence="4 11" id="KW-0056">Arginine metabolism</keyword>
<keyword evidence="13" id="KW-1185">Reference proteome</keyword>
<dbReference type="Pfam" id="PF00491">
    <property type="entry name" value="Arginase"/>
    <property type="match status" value="1"/>
</dbReference>
<keyword evidence="7 11" id="KW-0464">Manganese</keyword>
<evidence type="ECO:0000256" key="6">
    <source>
        <dbReference type="ARBA" id="ARBA00022801"/>
    </source>
</evidence>
<dbReference type="FunFam" id="3.40.800.10:FF:000012">
    <property type="entry name" value="Arginase"/>
    <property type="match status" value="1"/>
</dbReference>
<dbReference type="GO" id="GO:0008270">
    <property type="term" value="F:zinc ion binding"/>
    <property type="evidence" value="ECO:0007669"/>
    <property type="project" value="EnsemblFungi"/>
</dbReference>
<proteinExistence type="inferred from homology"/>
<organism evidence="12 13">
    <name type="scientific">Schizosaccharomyces japonicus (strain yFS275 / FY16936)</name>
    <name type="common">Fission yeast</name>
    <dbReference type="NCBI Taxonomy" id="402676"/>
    <lineage>
        <taxon>Eukaryota</taxon>
        <taxon>Fungi</taxon>
        <taxon>Dikarya</taxon>
        <taxon>Ascomycota</taxon>
        <taxon>Taphrinomycotina</taxon>
        <taxon>Schizosaccharomycetes</taxon>
        <taxon>Schizosaccharomycetales</taxon>
        <taxon>Schizosaccharomycetaceae</taxon>
        <taxon>Schizosaccharomyces</taxon>
    </lineage>
</organism>
<dbReference type="VEuPathDB" id="FungiDB:SJAG_03398"/>
<evidence type="ECO:0000313" key="12">
    <source>
        <dbReference type="EMBL" id="EEB08252.1"/>
    </source>
</evidence>
<dbReference type="RefSeq" id="XP_002174545.1">
    <property type="nucleotide sequence ID" value="XM_002174509.2"/>
</dbReference>
<keyword evidence="6 10" id="KW-0378">Hydrolase</keyword>
<dbReference type="GO" id="GO:0030145">
    <property type="term" value="F:manganese ion binding"/>
    <property type="evidence" value="ECO:0000318"/>
    <property type="project" value="GO_Central"/>
</dbReference>
<dbReference type="AlphaFoldDB" id="B6K445"/>
<comment type="pathway">
    <text evidence="1">Nitrogen metabolism; urea cycle; L-ornithine and urea from L-arginine: step 1/1.</text>
</comment>
<protein>
    <recommendedName>
        <fullName evidence="3 11">Arginase</fullName>
        <ecNumber evidence="2 11">3.5.3.1</ecNumber>
    </recommendedName>
</protein>
<dbReference type="GO" id="GO:1903269">
    <property type="term" value="C:ornithine carbamoyltransferase inhibitor complex"/>
    <property type="evidence" value="ECO:0007669"/>
    <property type="project" value="EnsemblFungi"/>
</dbReference>
<dbReference type="STRING" id="402676.B6K445"/>
<accession>B6K445</accession>
<name>B6K445_SCHJY</name>
<dbReference type="OMA" id="FSWMTPC"/>
<dbReference type="JaponicusDB" id="SJAG_03398"/>
<dbReference type="NCBIfam" id="TIGR01229">
    <property type="entry name" value="rocF_arginase"/>
    <property type="match status" value="1"/>
</dbReference>
<dbReference type="GO" id="GO:0000050">
    <property type="term" value="P:urea cycle"/>
    <property type="evidence" value="ECO:0007669"/>
    <property type="project" value="UniProtKB-UniPathway"/>
</dbReference>
<gene>
    <name evidence="12" type="ORF">SJAG_03398</name>
</gene>
<evidence type="ECO:0000256" key="4">
    <source>
        <dbReference type="ARBA" id="ARBA00022503"/>
    </source>
</evidence>
<dbReference type="GO" id="GO:0004053">
    <property type="term" value="F:arginase activity"/>
    <property type="evidence" value="ECO:0000318"/>
    <property type="project" value="GO_Central"/>
</dbReference>
<dbReference type="InterPro" id="IPR006035">
    <property type="entry name" value="Ureohydrolase"/>
</dbReference>
<comment type="similarity">
    <text evidence="9 10">Belongs to the arginase family.</text>
</comment>
<reference evidence="12 13" key="1">
    <citation type="journal article" date="2011" name="Science">
        <title>Comparative functional genomics of the fission yeasts.</title>
        <authorList>
            <person name="Rhind N."/>
            <person name="Chen Z."/>
            <person name="Yassour M."/>
            <person name="Thompson D.A."/>
            <person name="Haas B.J."/>
            <person name="Habib N."/>
            <person name="Wapinski I."/>
            <person name="Roy S."/>
            <person name="Lin M.F."/>
            <person name="Heiman D.I."/>
            <person name="Young S.K."/>
            <person name="Furuya K."/>
            <person name="Guo Y."/>
            <person name="Pidoux A."/>
            <person name="Chen H.M."/>
            <person name="Robbertse B."/>
            <person name="Goldberg J.M."/>
            <person name="Aoki K."/>
            <person name="Bayne E.H."/>
            <person name="Berlin A.M."/>
            <person name="Desjardins C.A."/>
            <person name="Dobbs E."/>
            <person name="Dukaj L."/>
            <person name="Fan L."/>
            <person name="FitzGerald M.G."/>
            <person name="French C."/>
            <person name="Gujja S."/>
            <person name="Hansen K."/>
            <person name="Keifenheim D."/>
            <person name="Levin J.Z."/>
            <person name="Mosher R.A."/>
            <person name="Mueller C.A."/>
            <person name="Pfiffner J."/>
            <person name="Priest M."/>
            <person name="Russ C."/>
            <person name="Smialowska A."/>
            <person name="Swoboda P."/>
            <person name="Sykes S.M."/>
            <person name="Vaughn M."/>
            <person name="Vengrova S."/>
            <person name="Yoder R."/>
            <person name="Zeng Q."/>
            <person name="Allshire R."/>
            <person name="Baulcombe D."/>
            <person name="Birren B.W."/>
            <person name="Brown W."/>
            <person name="Ekwall K."/>
            <person name="Kellis M."/>
            <person name="Leatherwood J."/>
            <person name="Levin H."/>
            <person name="Margalit H."/>
            <person name="Martienssen R."/>
            <person name="Nieduszynski C.A."/>
            <person name="Spatafora J.W."/>
            <person name="Friedman N."/>
            <person name="Dalgaard J.Z."/>
            <person name="Baumann P."/>
            <person name="Niki H."/>
            <person name="Regev A."/>
            <person name="Nusbaum C."/>
        </authorList>
    </citation>
    <scope>NUCLEOTIDE SEQUENCE [LARGE SCALE GENOMIC DNA]</scope>
    <source>
        <strain evidence="13">yFS275 / FY16936</strain>
    </source>
</reference>
<dbReference type="GO" id="GO:0006525">
    <property type="term" value="P:arginine metabolic process"/>
    <property type="evidence" value="ECO:0007669"/>
    <property type="project" value="UniProtKB-KW"/>
</dbReference>
<dbReference type="EMBL" id="KE651167">
    <property type="protein sequence ID" value="EEB08252.1"/>
    <property type="molecule type" value="Genomic_DNA"/>
</dbReference>
<evidence type="ECO:0000256" key="11">
    <source>
        <dbReference type="RuleBase" id="RU361159"/>
    </source>
</evidence>
<dbReference type="PROSITE" id="PS01053">
    <property type="entry name" value="ARGINASE_1"/>
    <property type="match status" value="1"/>
</dbReference>
<evidence type="ECO:0000256" key="9">
    <source>
        <dbReference type="PROSITE-ProRule" id="PRU00742"/>
    </source>
</evidence>
<dbReference type="GO" id="GO:0090368">
    <property type="term" value="P:regulation of ornithine metabolic process"/>
    <property type="evidence" value="ECO:0007669"/>
    <property type="project" value="EnsemblFungi"/>
</dbReference>
<comment type="catalytic activity">
    <reaction evidence="8 11">
        <text>L-arginine + H2O = urea + L-ornithine</text>
        <dbReference type="Rhea" id="RHEA:20569"/>
        <dbReference type="ChEBI" id="CHEBI:15377"/>
        <dbReference type="ChEBI" id="CHEBI:16199"/>
        <dbReference type="ChEBI" id="CHEBI:32682"/>
        <dbReference type="ChEBI" id="CHEBI:46911"/>
        <dbReference type="EC" id="3.5.3.1"/>
    </reaction>
</comment>
<dbReference type="InterPro" id="IPR023696">
    <property type="entry name" value="Ureohydrolase_dom_sf"/>
</dbReference>
<dbReference type="GO" id="GO:0090369">
    <property type="term" value="F:ornithine carbamoyltransferase inhibitor activity"/>
    <property type="evidence" value="ECO:0007669"/>
    <property type="project" value="EnsemblFungi"/>
</dbReference>
<evidence type="ECO:0000256" key="1">
    <source>
        <dbReference type="ARBA" id="ARBA00005098"/>
    </source>
</evidence>
<dbReference type="eggNOG" id="KOG2965">
    <property type="taxonomic scope" value="Eukaryota"/>
</dbReference>
<sequence>MTLLNYLDHRFLGGRNVSLIKLPFGAGQKKAGVEEAPEYIMNSGVDKDLKKLGYNVEVVDVPELKKAPAEEGPSSKQLYRPLYVSTACQRAKNVIAGELSKGSAVVNIGGDHSLGIATVSAVQEVHPTSCLLWIDAHADINTPDSSPSGNLHGCPVSLVLGYAKPVPPEFEWVKTCIDSGRVAYIGLRDVDPGERMLLRQHNIPFFTMHHVDKYGIGRVVEMAMAAINPDNLRPTHLSVDVDSVDPSIVPATGTRVKGGLTFREIMYICEAVAETRTLVALDVVEVNPLLSDKEGCESTISVARSVIRTSFGLQLV</sequence>
<comment type="cofactor">
    <cofactor evidence="11">
        <name>Mn(2+)</name>
        <dbReference type="ChEBI" id="CHEBI:29035"/>
    </cofactor>
    <text evidence="11">Binds 2 manganese ions per subunit.</text>
</comment>
<keyword evidence="5 11" id="KW-0479">Metal-binding</keyword>